<keyword evidence="5" id="KW-0677">Repeat</keyword>
<evidence type="ECO:0000313" key="11">
    <source>
        <dbReference type="EMBL" id="CAE0332265.1"/>
    </source>
</evidence>
<accession>A0A7S3IUP8</accession>
<sequence length="366" mass="41784">MEVEYWRNQYQRMNKERFFAANAIALLTHTVTQPLDMAKTRAQVLQEGKTFNGFAWQKGIYGTNIIRETLAAGGGYKKFYSSWDAFFLRTIAYTTLRVSSFLYFYDWINPDPRRQARMDFYVYAGLLGGITGGILTNPFEIVFTRMQADELYPEQCRRNYKNFADGFMKVAEEGALFRGAGANGLKFVGLVAAATGIYDSIRENVYFFFGPMSVTRITATLAGTLVAFAASMPFDTVRTRMHTMRPLPNGKYPYSNSADCFAKICKYECDPSKLSNYGSFYSGGQMYLLRLLGIALVSQYALDIYFDMNKLPELWQPAKYYVHGGIDYDIHNPYTQAFDQLMMRQFMMPIGMDSTSPNQKELLKGL</sequence>
<keyword evidence="6 10" id="KW-1133">Transmembrane helix</keyword>
<dbReference type="InterPro" id="IPR023395">
    <property type="entry name" value="MCP_dom_sf"/>
</dbReference>
<evidence type="ECO:0000256" key="8">
    <source>
        <dbReference type="PROSITE-ProRule" id="PRU00282"/>
    </source>
</evidence>
<evidence type="ECO:0000256" key="4">
    <source>
        <dbReference type="ARBA" id="ARBA00022692"/>
    </source>
</evidence>
<evidence type="ECO:0000256" key="6">
    <source>
        <dbReference type="ARBA" id="ARBA00022989"/>
    </source>
</evidence>
<evidence type="ECO:0000256" key="10">
    <source>
        <dbReference type="SAM" id="Phobius"/>
    </source>
</evidence>
<dbReference type="EMBL" id="HBIH01032313">
    <property type="protein sequence ID" value="CAE0332265.1"/>
    <property type="molecule type" value="Transcribed_RNA"/>
</dbReference>
<feature type="transmembrane region" description="Helical" evidence="10">
    <location>
        <begin position="205"/>
        <end position="230"/>
    </location>
</feature>
<dbReference type="AlphaFoldDB" id="A0A7S3IUP8"/>
<keyword evidence="3 9" id="KW-0813">Transport</keyword>
<proteinExistence type="inferred from homology"/>
<keyword evidence="7 8" id="KW-0472">Membrane</keyword>
<dbReference type="InterPro" id="IPR018108">
    <property type="entry name" value="MCP_transmembrane"/>
</dbReference>
<protein>
    <recommendedName>
        <fullName evidence="12">ADP/ATP translocase</fullName>
    </recommendedName>
</protein>
<dbReference type="GO" id="GO:0016020">
    <property type="term" value="C:membrane"/>
    <property type="evidence" value="ECO:0007669"/>
    <property type="project" value="UniProtKB-SubCell"/>
</dbReference>
<evidence type="ECO:0000256" key="1">
    <source>
        <dbReference type="ARBA" id="ARBA00004141"/>
    </source>
</evidence>
<dbReference type="GO" id="GO:0055085">
    <property type="term" value="P:transmembrane transport"/>
    <property type="evidence" value="ECO:0007669"/>
    <property type="project" value="InterPro"/>
</dbReference>
<comment type="subcellular location">
    <subcellularLocation>
        <location evidence="1">Membrane</location>
        <topology evidence="1">Multi-pass membrane protein</topology>
    </subcellularLocation>
</comment>
<dbReference type="Pfam" id="PF00153">
    <property type="entry name" value="Mito_carr"/>
    <property type="match status" value="3"/>
</dbReference>
<organism evidence="11">
    <name type="scientific">Strombidium inclinatum</name>
    <dbReference type="NCBI Taxonomy" id="197538"/>
    <lineage>
        <taxon>Eukaryota</taxon>
        <taxon>Sar</taxon>
        <taxon>Alveolata</taxon>
        <taxon>Ciliophora</taxon>
        <taxon>Intramacronucleata</taxon>
        <taxon>Spirotrichea</taxon>
        <taxon>Oligotrichia</taxon>
        <taxon>Strombidiidae</taxon>
        <taxon>Strombidium</taxon>
    </lineage>
</organism>
<dbReference type="InterPro" id="IPR002067">
    <property type="entry name" value="MCP"/>
</dbReference>
<feature type="transmembrane region" description="Helical" evidence="10">
    <location>
        <begin position="175"/>
        <end position="198"/>
    </location>
</feature>
<dbReference type="PRINTS" id="PR00926">
    <property type="entry name" value="MITOCARRIER"/>
</dbReference>
<evidence type="ECO:0000256" key="9">
    <source>
        <dbReference type="RuleBase" id="RU000488"/>
    </source>
</evidence>
<evidence type="ECO:0000256" key="3">
    <source>
        <dbReference type="ARBA" id="ARBA00022448"/>
    </source>
</evidence>
<name>A0A7S3IUP8_9SPIT</name>
<feature type="transmembrane region" description="Helical" evidence="10">
    <location>
        <begin position="86"/>
        <end position="108"/>
    </location>
</feature>
<dbReference type="PROSITE" id="PS50920">
    <property type="entry name" value="SOLCAR"/>
    <property type="match status" value="2"/>
</dbReference>
<evidence type="ECO:0008006" key="12">
    <source>
        <dbReference type="Google" id="ProtNLM"/>
    </source>
</evidence>
<evidence type="ECO:0000256" key="7">
    <source>
        <dbReference type="ARBA" id="ARBA00023136"/>
    </source>
</evidence>
<reference evidence="11" key="1">
    <citation type="submission" date="2021-01" db="EMBL/GenBank/DDBJ databases">
        <authorList>
            <person name="Corre E."/>
            <person name="Pelletier E."/>
            <person name="Niang G."/>
            <person name="Scheremetjew M."/>
            <person name="Finn R."/>
            <person name="Kale V."/>
            <person name="Holt S."/>
            <person name="Cochrane G."/>
            <person name="Meng A."/>
            <person name="Brown T."/>
            <person name="Cohen L."/>
        </authorList>
    </citation>
    <scope>NUCLEOTIDE SEQUENCE</scope>
    <source>
        <strain evidence="11">S3</strain>
    </source>
</reference>
<dbReference type="Gene3D" id="1.50.40.10">
    <property type="entry name" value="Mitochondrial carrier domain"/>
    <property type="match status" value="1"/>
</dbReference>
<comment type="similarity">
    <text evidence="2 9">Belongs to the mitochondrial carrier (TC 2.A.29) family.</text>
</comment>
<dbReference type="InterPro" id="IPR050391">
    <property type="entry name" value="Mito_Metabolite_Transporter"/>
</dbReference>
<gene>
    <name evidence="11" type="ORF">SINC0208_LOCUS12901</name>
</gene>
<dbReference type="SUPFAM" id="SSF103506">
    <property type="entry name" value="Mitochondrial carrier"/>
    <property type="match status" value="1"/>
</dbReference>
<dbReference type="PANTHER" id="PTHR45618">
    <property type="entry name" value="MITOCHONDRIAL DICARBOXYLATE CARRIER-RELATED"/>
    <property type="match status" value="1"/>
</dbReference>
<evidence type="ECO:0000256" key="2">
    <source>
        <dbReference type="ARBA" id="ARBA00006375"/>
    </source>
</evidence>
<keyword evidence="4 8" id="KW-0812">Transmembrane</keyword>
<feature type="repeat" description="Solcar" evidence="8">
    <location>
        <begin position="119"/>
        <end position="204"/>
    </location>
</feature>
<evidence type="ECO:0000256" key="5">
    <source>
        <dbReference type="ARBA" id="ARBA00022737"/>
    </source>
</evidence>
<feature type="repeat" description="Solcar" evidence="8">
    <location>
        <begin position="12"/>
        <end position="107"/>
    </location>
</feature>
<feature type="transmembrane region" description="Helical" evidence="10">
    <location>
        <begin position="120"/>
        <end position="139"/>
    </location>
</feature>